<feature type="transmembrane region" description="Helical" evidence="1">
    <location>
        <begin position="172"/>
        <end position="195"/>
    </location>
</feature>
<feature type="transmembrane region" description="Helical" evidence="1">
    <location>
        <begin position="474"/>
        <end position="497"/>
    </location>
</feature>
<dbReference type="EMBL" id="AY713479">
    <property type="protein sequence ID" value="AAW84300.1"/>
    <property type="molecule type" value="Genomic_DNA"/>
</dbReference>
<dbReference type="GO" id="GO:0005886">
    <property type="term" value="C:plasma membrane"/>
    <property type="evidence" value="ECO:0007669"/>
    <property type="project" value="UniProtKB-SubCell"/>
</dbReference>
<dbReference type="PANTHER" id="PTHR43471:SF1">
    <property type="entry name" value="ABC TRANSPORTER PERMEASE PROTEIN NOSY-RELATED"/>
    <property type="match status" value="1"/>
</dbReference>
<feature type="transmembrane region" description="Helical" evidence="1">
    <location>
        <begin position="246"/>
        <end position="265"/>
    </location>
</feature>
<reference evidence="2" key="1">
    <citation type="journal article" date="2006" name="Environ. Microbiol.">
        <title>Analysis of the first genome fragment from the marine sponge-associated, novel candidate phylum Poribacteria by environmental genomics.</title>
        <authorList>
            <person name="Fieseler L."/>
            <person name="Quaiser A."/>
            <person name="Schleper C."/>
            <person name="Hentschel U."/>
        </authorList>
    </citation>
    <scope>NUCLEOTIDE SEQUENCE</scope>
</reference>
<feature type="transmembrane region" description="Helical" evidence="1">
    <location>
        <begin position="207"/>
        <end position="234"/>
    </location>
</feature>
<feature type="transmembrane region" description="Helical" evidence="1">
    <location>
        <begin position="17"/>
        <end position="38"/>
    </location>
</feature>
<evidence type="ECO:0000313" key="2">
    <source>
        <dbReference type="EMBL" id="AAW84300.1"/>
    </source>
</evidence>
<dbReference type="GO" id="GO:0140359">
    <property type="term" value="F:ABC-type transporter activity"/>
    <property type="evidence" value="ECO:0007669"/>
    <property type="project" value="InterPro"/>
</dbReference>
<keyword evidence="1" id="KW-0812">Transmembrane</keyword>
<name>Q24M50_9BACT</name>
<protein>
    <recommendedName>
        <fullName evidence="3">ABC transporter permease subunit</fullName>
    </recommendedName>
</protein>
<dbReference type="Pfam" id="PF12679">
    <property type="entry name" value="ABC2_membrane_2"/>
    <property type="match status" value="1"/>
</dbReference>
<evidence type="ECO:0000256" key="1">
    <source>
        <dbReference type="SAM" id="Phobius"/>
    </source>
</evidence>
<sequence>MLATLIRRELLDTLMTFRFAAAVFITLLLVVANTVVLIKEYERRLADYDTAVKTHQRQLQERKTYSASQVIVDRSPNPLSIFNVGFDKQLGNQVEIFYGFIPTLWDAGRHGSESSMMDIFSSIDIVFIFQVVLSLLALIFAHDALAGEHEHGTLRLVLTHFVRRGHILLAKYVSAMLCLLVPLIMSLFFAVILLTMSTSISLRTDDFLRIGGIVFATIAYLSVFYLIGLLISAMTRRTSTALMVSMFVWGFLVLVYPNVILAAFAPKESSRAHTTSVFNRIERLWDEFDRERIQYLKNDSEPGEDSGYGMRWAGWSSRSLREDPSGLLSYYRRVVHIEDLNEESEPKVPLAQRYYQFLVPLTVDIADQTWNIRQPALEELFVQPATINGMLLRLSPVGLYDAATQAYAGTDLHGIRDFFAAARRYRQQVVDHFYDKKVFETRQWFSGDEVPAEWYSLPKFSFRRSDIGTNVKRAFLDICLLLMINVVLFIIIFLIFIKSEV</sequence>
<dbReference type="PANTHER" id="PTHR43471">
    <property type="entry name" value="ABC TRANSPORTER PERMEASE"/>
    <property type="match status" value="1"/>
</dbReference>
<dbReference type="AlphaFoldDB" id="Q24M50"/>
<dbReference type="Pfam" id="PF12040">
    <property type="entry name" value="DUF3526"/>
    <property type="match status" value="1"/>
</dbReference>
<evidence type="ECO:0008006" key="3">
    <source>
        <dbReference type="Google" id="ProtNLM"/>
    </source>
</evidence>
<accession>Q24M50</accession>
<dbReference type="InterPro" id="IPR021913">
    <property type="entry name" value="DUF3526"/>
</dbReference>
<proteinExistence type="predicted"/>
<feature type="transmembrane region" description="Helical" evidence="1">
    <location>
        <begin position="119"/>
        <end position="141"/>
    </location>
</feature>
<organism evidence="2">
    <name type="scientific">uncultured Poribacteria bacterium 64K2</name>
    <dbReference type="NCBI Taxonomy" id="309182"/>
    <lineage>
        <taxon>Bacteria</taxon>
        <taxon>Candidatus Poribacteria</taxon>
        <taxon>environmental samples</taxon>
    </lineage>
</organism>
<keyword evidence="1" id="KW-1133">Transmembrane helix</keyword>
<keyword evidence="1" id="KW-0472">Membrane</keyword>